<sequence>MAQSDGGGADEGPADGPVKGSTENLRRGFLFVPGNGSGLRRDEDSAATEDRLPRHLWRTCTIKETFMGRDGRVRSCRILLPGGAELKRP</sequence>
<feature type="non-terminal residue" evidence="1">
    <location>
        <position position="89"/>
    </location>
</feature>
<protein>
    <submittedName>
        <fullName evidence="1">Uncharacterized protein</fullName>
    </submittedName>
</protein>
<dbReference type="EMBL" id="JABSTQ010009329">
    <property type="protein sequence ID" value="KAG0430401.1"/>
    <property type="molecule type" value="Genomic_DNA"/>
</dbReference>
<proteinExistence type="predicted"/>
<comment type="caution">
    <text evidence="1">The sequence shown here is derived from an EMBL/GenBank/DDBJ whole genome shotgun (WGS) entry which is preliminary data.</text>
</comment>
<reference evidence="1 2" key="1">
    <citation type="journal article" date="2020" name="Cell">
        <title>Large-Scale Comparative Analyses of Tick Genomes Elucidate Their Genetic Diversity and Vector Capacities.</title>
        <authorList>
            <consortium name="Tick Genome and Microbiome Consortium (TIGMIC)"/>
            <person name="Jia N."/>
            <person name="Wang J."/>
            <person name="Shi W."/>
            <person name="Du L."/>
            <person name="Sun Y."/>
            <person name="Zhan W."/>
            <person name="Jiang J.F."/>
            <person name="Wang Q."/>
            <person name="Zhang B."/>
            <person name="Ji P."/>
            <person name="Bell-Sakyi L."/>
            <person name="Cui X.M."/>
            <person name="Yuan T.T."/>
            <person name="Jiang B.G."/>
            <person name="Yang W.F."/>
            <person name="Lam T.T."/>
            <person name="Chang Q.C."/>
            <person name="Ding S.J."/>
            <person name="Wang X.J."/>
            <person name="Zhu J.G."/>
            <person name="Ruan X.D."/>
            <person name="Zhao L."/>
            <person name="Wei J.T."/>
            <person name="Ye R.Z."/>
            <person name="Que T.C."/>
            <person name="Du C.H."/>
            <person name="Zhou Y.H."/>
            <person name="Cheng J.X."/>
            <person name="Dai P.F."/>
            <person name="Guo W.B."/>
            <person name="Han X.H."/>
            <person name="Huang E.J."/>
            <person name="Li L.F."/>
            <person name="Wei W."/>
            <person name="Gao Y.C."/>
            <person name="Liu J.Z."/>
            <person name="Shao H.Z."/>
            <person name="Wang X."/>
            <person name="Wang C.C."/>
            <person name="Yang T.C."/>
            <person name="Huo Q.B."/>
            <person name="Li W."/>
            <person name="Chen H.Y."/>
            <person name="Chen S.E."/>
            <person name="Zhou L.G."/>
            <person name="Ni X.B."/>
            <person name="Tian J.H."/>
            <person name="Sheng Y."/>
            <person name="Liu T."/>
            <person name="Pan Y.S."/>
            <person name="Xia L.Y."/>
            <person name="Li J."/>
            <person name="Zhao F."/>
            <person name="Cao W.C."/>
        </authorList>
    </citation>
    <scope>NUCLEOTIDE SEQUENCE [LARGE SCALE GENOMIC DNA]</scope>
    <source>
        <strain evidence="1">Iper-2018</strain>
    </source>
</reference>
<evidence type="ECO:0000313" key="1">
    <source>
        <dbReference type="EMBL" id="KAG0430401.1"/>
    </source>
</evidence>
<name>A0AC60QAU0_IXOPE</name>
<organism evidence="1 2">
    <name type="scientific">Ixodes persulcatus</name>
    <name type="common">Taiga tick</name>
    <dbReference type="NCBI Taxonomy" id="34615"/>
    <lineage>
        <taxon>Eukaryota</taxon>
        <taxon>Metazoa</taxon>
        <taxon>Ecdysozoa</taxon>
        <taxon>Arthropoda</taxon>
        <taxon>Chelicerata</taxon>
        <taxon>Arachnida</taxon>
        <taxon>Acari</taxon>
        <taxon>Parasitiformes</taxon>
        <taxon>Ixodida</taxon>
        <taxon>Ixodoidea</taxon>
        <taxon>Ixodidae</taxon>
        <taxon>Ixodinae</taxon>
        <taxon>Ixodes</taxon>
    </lineage>
</organism>
<accession>A0AC60QAU0</accession>
<keyword evidence="2" id="KW-1185">Reference proteome</keyword>
<gene>
    <name evidence="1" type="ORF">HPB47_022731</name>
</gene>
<dbReference type="Proteomes" id="UP000805193">
    <property type="component" value="Unassembled WGS sequence"/>
</dbReference>
<evidence type="ECO:0000313" key="2">
    <source>
        <dbReference type="Proteomes" id="UP000805193"/>
    </source>
</evidence>